<feature type="compositionally biased region" description="Polar residues" evidence="1">
    <location>
        <begin position="220"/>
        <end position="236"/>
    </location>
</feature>
<feature type="compositionally biased region" description="Polar residues" evidence="1">
    <location>
        <begin position="118"/>
        <end position="143"/>
    </location>
</feature>
<keyword evidence="3" id="KW-1185">Reference proteome</keyword>
<protein>
    <submittedName>
        <fullName evidence="2">Uncharacterized protein</fullName>
    </submittedName>
</protein>
<dbReference type="Proteomes" id="UP001642405">
    <property type="component" value="Unassembled WGS sequence"/>
</dbReference>
<feature type="region of interest" description="Disordered" evidence="1">
    <location>
        <begin position="117"/>
        <end position="143"/>
    </location>
</feature>
<comment type="caution">
    <text evidence="2">The sequence shown here is derived from an EMBL/GenBank/DDBJ whole genome shotgun (WGS) entry which is preliminary data.</text>
</comment>
<name>A0ABP0BIL9_9PEZI</name>
<feature type="region of interest" description="Disordered" evidence="1">
    <location>
        <begin position="327"/>
        <end position="416"/>
    </location>
</feature>
<accession>A0ABP0BIL9</accession>
<gene>
    <name evidence="2" type="ORF">SCUCBS95973_003687</name>
</gene>
<feature type="compositionally biased region" description="Polar residues" evidence="1">
    <location>
        <begin position="404"/>
        <end position="416"/>
    </location>
</feature>
<evidence type="ECO:0000313" key="3">
    <source>
        <dbReference type="Proteomes" id="UP001642405"/>
    </source>
</evidence>
<reference evidence="2 3" key="1">
    <citation type="submission" date="2024-01" db="EMBL/GenBank/DDBJ databases">
        <authorList>
            <person name="Allen C."/>
            <person name="Tagirdzhanova G."/>
        </authorList>
    </citation>
    <scope>NUCLEOTIDE SEQUENCE [LARGE SCALE GENOMIC DNA]</scope>
</reference>
<feature type="compositionally biased region" description="Basic residues" evidence="1">
    <location>
        <begin position="393"/>
        <end position="403"/>
    </location>
</feature>
<evidence type="ECO:0000256" key="1">
    <source>
        <dbReference type="SAM" id="MobiDB-lite"/>
    </source>
</evidence>
<feature type="region of interest" description="Disordered" evidence="1">
    <location>
        <begin position="210"/>
        <end position="241"/>
    </location>
</feature>
<evidence type="ECO:0000313" key="2">
    <source>
        <dbReference type="EMBL" id="CAK7219036.1"/>
    </source>
</evidence>
<dbReference type="EMBL" id="CAWUHB010000016">
    <property type="protein sequence ID" value="CAK7219036.1"/>
    <property type="molecule type" value="Genomic_DNA"/>
</dbReference>
<feature type="region of interest" description="Disordered" evidence="1">
    <location>
        <begin position="50"/>
        <end position="76"/>
    </location>
</feature>
<feature type="compositionally biased region" description="Pro residues" evidence="1">
    <location>
        <begin position="355"/>
        <end position="364"/>
    </location>
</feature>
<organism evidence="2 3">
    <name type="scientific">Sporothrix curviconia</name>
    <dbReference type="NCBI Taxonomy" id="1260050"/>
    <lineage>
        <taxon>Eukaryota</taxon>
        <taxon>Fungi</taxon>
        <taxon>Dikarya</taxon>
        <taxon>Ascomycota</taxon>
        <taxon>Pezizomycotina</taxon>
        <taxon>Sordariomycetes</taxon>
        <taxon>Sordariomycetidae</taxon>
        <taxon>Ophiostomatales</taxon>
        <taxon>Ophiostomataceae</taxon>
        <taxon>Sporothrix</taxon>
    </lineage>
</organism>
<feature type="region of interest" description="Disordered" evidence="1">
    <location>
        <begin position="1"/>
        <end position="36"/>
    </location>
</feature>
<feature type="compositionally biased region" description="Polar residues" evidence="1">
    <location>
        <begin position="383"/>
        <end position="392"/>
    </location>
</feature>
<sequence>MATPFSKDIKSDPSPPPSSSSSPTPKHAEQRTPPAPLVLSAMAVSVDTSAARLAAPTGRDASTPRMLTPPPQSARTELASRIGDFALSSPVAERNRGKTLRTGPVFSAQNRAILLSGLPQSPDSHEGASQPQSPSRDGVTQQLQQRRNLTPLVTVHSSPAHVHQQQQYSPQYYGYPRSAVGVSPNAPPSSPLPSPRIYSQVVRVKAVPFGHRPRRDSATDTRSAQATRTAGNSTNDGKAKDVATPVAAGIKRDAGLTPPPEGQLQVSAYIISHAADSHDKVTRTITHLKRDFDLQALLDAVPRLPSEASADVRRYRSSVSILASPVVGAAPSPVFPPRTPLSARPPTSANERGGPPGPPPPTPITAPVVNYVAGMKRPAADHSSATPASPHSNLRRKAAKHGRQPSQQELPPTDQVLSDGSVLIPILPHPSLGGLPALAAVILSRFAKAGDVIELPLPHPGAWGQTISYVYHSRGELTDHVRENIQYLGGKPE</sequence>
<proteinExistence type="predicted"/>